<name>A0AAV0M9F7_9ROSI</name>
<reference evidence="12" key="1">
    <citation type="submission" date="2022-08" db="EMBL/GenBank/DDBJ databases">
        <authorList>
            <person name="Gutierrez-Valencia J."/>
        </authorList>
    </citation>
    <scope>NUCLEOTIDE SEQUENCE</scope>
</reference>
<feature type="region of interest" description="Disordered" evidence="10">
    <location>
        <begin position="63"/>
        <end position="94"/>
    </location>
</feature>
<feature type="compositionally biased region" description="Low complexity" evidence="10">
    <location>
        <begin position="63"/>
        <end position="72"/>
    </location>
</feature>
<dbReference type="EC" id="2.7.4.3" evidence="4"/>
<evidence type="ECO:0000256" key="7">
    <source>
        <dbReference type="ARBA" id="ARBA00022777"/>
    </source>
</evidence>
<gene>
    <name evidence="12" type="ORF">LITE_LOCUS27448</name>
</gene>
<dbReference type="InterPro" id="IPR027417">
    <property type="entry name" value="P-loop_NTPase"/>
</dbReference>
<keyword evidence="7 9" id="KW-0418">Kinase</keyword>
<protein>
    <recommendedName>
        <fullName evidence="4">adenylate kinase</fullName>
        <ecNumber evidence="4">2.7.4.3</ecNumber>
    </recommendedName>
    <alternativeName>
        <fullName evidence="8">ATP:AMP phosphotransferase</fullName>
    </alternativeName>
</protein>
<evidence type="ECO:0000256" key="4">
    <source>
        <dbReference type="ARBA" id="ARBA00012955"/>
    </source>
</evidence>
<evidence type="ECO:0000256" key="8">
    <source>
        <dbReference type="ARBA" id="ARBA00031517"/>
    </source>
</evidence>
<keyword evidence="6" id="KW-0547">Nucleotide-binding</keyword>
<dbReference type="PROSITE" id="PS00113">
    <property type="entry name" value="ADENYLATE_KINASE"/>
    <property type="match status" value="1"/>
</dbReference>
<proteinExistence type="inferred from homology"/>
<dbReference type="InterPro" id="IPR033690">
    <property type="entry name" value="Adenylat_kinase_CS"/>
</dbReference>
<evidence type="ECO:0000256" key="5">
    <source>
        <dbReference type="ARBA" id="ARBA00022679"/>
    </source>
</evidence>
<feature type="compositionally biased region" description="Low complexity" evidence="10">
    <location>
        <begin position="79"/>
        <end position="92"/>
    </location>
</feature>
<evidence type="ECO:0000256" key="1">
    <source>
        <dbReference type="ARBA" id="ARBA00000582"/>
    </source>
</evidence>
<feature type="signal peptide" evidence="11">
    <location>
        <begin position="1"/>
        <end position="21"/>
    </location>
</feature>
<dbReference type="AlphaFoldDB" id="A0AAV0M9F7"/>
<dbReference type="PRINTS" id="PR00094">
    <property type="entry name" value="ADENYLTKNASE"/>
</dbReference>
<keyword evidence="13" id="KW-1185">Reference proteome</keyword>
<sequence>QINNNNFTIFLFFLCNQTAGTQENFVFLSHDPAMAAALLRMSRSSSAQLTAVSRAFTSRNFSASSTSSSAFNPEPDIARSPSSSFLSRNSPLPQDPKDRNVQWVFLGCPGVGKGTYASRLSNLLGVPHIATGDLVREELNSTGPLASQLKEIVNQGKLVSDEIIINLLSKRLEAGEAKGESGFILDGFPRTIRQAEILEGVTEIDLVVNLQLREEALLAKCLGRRICSQCGGNYNIACIDIKGDNGEPGIYMAPLPAPPQCADKLIQRADDTEEVVKARLQIYNEMSRPLEEFYRSRGKLLEFSLPGGIPESWPKLLEALNLEDHEVKRSAAA</sequence>
<keyword evidence="11" id="KW-0732">Signal</keyword>
<dbReference type="InterPro" id="IPR000850">
    <property type="entry name" value="Adenylat/UMP-CMP_kin"/>
</dbReference>
<comment type="caution">
    <text evidence="12">The sequence shown here is derived from an EMBL/GenBank/DDBJ whole genome shotgun (WGS) entry which is preliminary data.</text>
</comment>
<dbReference type="CDD" id="cd01428">
    <property type="entry name" value="ADK"/>
    <property type="match status" value="1"/>
</dbReference>
<evidence type="ECO:0000256" key="10">
    <source>
        <dbReference type="SAM" id="MobiDB-lite"/>
    </source>
</evidence>
<dbReference type="InterPro" id="IPR006259">
    <property type="entry name" value="Adenyl_kin_sub"/>
</dbReference>
<dbReference type="Pfam" id="PF00406">
    <property type="entry name" value="ADK"/>
    <property type="match status" value="1"/>
</dbReference>
<evidence type="ECO:0000313" key="12">
    <source>
        <dbReference type="EMBL" id="CAI0442912.1"/>
    </source>
</evidence>
<evidence type="ECO:0000256" key="2">
    <source>
        <dbReference type="ARBA" id="ARBA00007220"/>
    </source>
</evidence>
<dbReference type="GO" id="GO:0005524">
    <property type="term" value="F:ATP binding"/>
    <property type="evidence" value="ECO:0007669"/>
    <property type="project" value="InterPro"/>
</dbReference>
<dbReference type="NCBIfam" id="TIGR01351">
    <property type="entry name" value="adk"/>
    <property type="match status" value="1"/>
</dbReference>
<keyword evidence="5 9" id="KW-0808">Transferase</keyword>
<feature type="chain" id="PRO_5043830064" description="adenylate kinase" evidence="11">
    <location>
        <begin position="22"/>
        <end position="333"/>
    </location>
</feature>
<evidence type="ECO:0000313" key="13">
    <source>
        <dbReference type="Proteomes" id="UP001154282"/>
    </source>
</evidence>
<dbReference type="Gene3D" id="3.40.50.300">
    <property type="entry name" value="P-loop containing nucleotide triphosphate hydrolases"/>
    <property type="match status" value="1"/>
</dbReference>
<evidence type="ECO:0000256" key="6">
    <source>
        <dbReference type="ARBA" id="ARBA00022741"/>
    </source>
</evidence>
<organism evidence="12 13">
    <name type="scientific">Linum tenue</name>
    <dbReference type="NCBI Taxonomy" id="586396"/>
    <lineage>
        <taxon>Eukaryota</taxon>
        <taxon>Viridiplantae</taxon>
        <taxon>Streptophyta</taxon>
        <taxon>Embryophyta</taxon>
        <taxon>Tracheophyta</taxon>
        <taxon>Spermatophyta</taxon>
        <taxon>Magnoliopsida</taxon>
        <taxon>eudicotyledons</taxon>
        <taxon>Gunneridae</taxon>
        <taxon>Pentapetalae</taxon>
        <taxon>rosids</taxon>
        <taxon>fabids</taxon>
        <taxon>Malpighiales</taxon>
        <taxon>Linaceae</taxon>
        <taxon>Linum</taxon>
    </lineage>
</organism>
<dbReference type="PANTHER" id="PTHR23359">
    <property type="entry name" value="NUCLEOTIDE KINASE"/>
    <property type="match status" value="1"/>
</dbReference>
<dbReference type="GO" id="GO:0004017">
    <property type="term" value="F:AMP kinase activity"/>
    <property type="evidence" value="ECO:0007669"/>
    <property type="project" value="UniProtKB-EC"/>
</dbReference>
<comment type="similarity">
    <text evidence="2 9">Belongs to the adenylate kinase family.</text>
</comment>
<evidence type="ECO:0000256" key="9">
    <source>
        <dbReference type="RuleBase" id="RU003330"/>
    </source>
</evidence>
<dbReference type="SUPFAM" id="SSF52540">
    <property type="entry name" value="P-loop containing nucleoside triphosphate hydrolases"/>
    <property type="match status" value="1"/>
</dbReference>
<dbReference type="EMBL" id="CAMGYJ010000007">
    <property type="protein sequence ID" value="CAI0442912.1"/>
    <property type="molecule type" value="Genomic_DNA"/>
</dbReference>
<dbReference type="Proteomes" id="UP001154282">
    <property type="component" value="Unassembled WGS sequence"/>
</dbReference>
<comment type="subunit">
    <text evidence="3">Monomer.</text>
</comment>
<accession>A0AAV0M9F7</accession>
<evidence type="ECO:0000256" key="11">
    <source>
        <dbReference type="SAM" id="SignalP"/>
    </source>
</evidence>
<comment type="catalytic activity">
    <reaction evidence="1">
        <text>AMP + ATP = 2 ADP</text>
        <dbReference type="Rhea" id="RHEA:12973"/>
        <dbReference type="ChEBI" id="CHEBI:30616"/>
        <dbReference type="ChEBI" id="CHEBI:456215"/>
        <dbReference type="ChEBI" id="CHEBI:456216"/>
        <dbReference type="EC" id="2.7.4.3"/>
    </reaction>
</comment>
<dbReference type="HAMAP" id="MF_00235">
    <property type="entry name" value="Adenylate_kinase_Adk"/>
    <property type="match status" value="1"/>
</dbReference>
<evidence type="ECO:0000256" key="3">
    <source>
        <dbReference type="ARBA" id="ARBA00011245"/>
    </source>
</evidence>
<feature type="non-terminal residue" evidence="12">
    <location>
        <position position="1"/>
    </location>
</feature>